<feature type="region of interest" description="Disordered" evidence="2">
    <location>
        <begin position="28"/>
        <end position="133"/>
    </location>
</feature>
<dbReference type="Pfam" id="PF00505">
    <property type="entry name" value="HMG_box"/>
    <property type="match status" value="1"/>
</dbReference>
<feature type="region of interest" description="Disordered" evidence="2">
    <location>
        <begin position="241"/>
        <end position="289"/>
    </location>
</feature>
<dbReference type="InterPro" id="IPR009071">
    <property type="entry name" value="HMG_box_dom"/>
</dbReference>
<evidence type="ECO:0000256" key="2">
    <source>
        <dbReference type="SAM" id="MobiDB-lite"/>
    </source>
</evidence>
<feature type="compositionally biased region" description="Low complexity" evidence="2">
    <location>
        <begin position="356"/>
        <end position="366"/>
    </location>
</feature>
<evidence type="ECO:0000259" key="3">
    <source>
        <dbReference type="SMART" id="SM00398"/>
    </source>
</evidence>
<dbReference type="CDD" id="cd01389">
    <property type="entry name" value="HMG-box_ROX1-like"/>
    <property type="match status" value="1"/>
</dbReference>
<sequence length="501" mass="55148">MTSISFPHPFIDSQQYRAFPYDLQPDDSTCSMFRYTPTPSPEPMSGAPHTPMNSFRQHLAPSPPESPADSGYDSAKSTGSRSARRPCKSKKTKCPTEETRVILPNPEQFLPPLDYEFPQPRSDPRHPDSHVPRPPNSFLLFRTFLLVYHLKDQKIENKQQMASRMAARIWHNLPQFVRQAWGAKYREAVAIHRERYPDYRFEPSRKAAAKKSEAQLAQHAAYAESQLQRVFGAGFVFGGDASGHSSPSGPSPGPSQQPLPIAYSQPARSPYLTPSPSLSSSSSSLPGTPATTALQCSLQQIIAELESLKLANQQLHSENVALRSENTELKQRVTLPQATTAATLTPTAPSSPQPPASTSASTETASGSSLGVTIALDSDDIFGLDFGEMRWQSRPFVFGAPISPSAHPSDAFKPPSSLDGRNELSELFDEEMYPFPDPLASFGASDDMASPNFFPEDSSEMAEWQAHSTFITPLYYKYACIYVCTGTLLYISYTPQVSVLL</sequence>
<evidence type="ECO:0000256" key="1">
    <source>
        <dbReference type="SAM" id="Coils"/>
    </source>
</evidence>
<feature type="compositionally biased region" description="Low complexity" evidence="2">
    <location>
        <begin position="339"/>
        <end position="348"/>
    </location>
</feature>
<evidence type="ECO:0000313" key="5">
    <source>
        <dbReference type="Proteomes" id="UP000703269"/>
    </source>
</evidence>
<dbReference type="OrthoDB" id="6247875at2759"/>
<name>A0A9P3FYJ8_9APHY</name>
<accession>A0A9P3FYJ8</accession>
<dbReference type="EMBL" id="BPQB01000001">
    <property type="protein sequence ID" value="GJE84966.1"/>
    <property type="molecule type" value="Genomic_DNA"/>
</dbReference>
<feature type="region of interest" description="Disordered" evidence="2">
    <location>
        <begin position="339"/>
        <end position="368"/>
    </location>
</feature>
<dbReference type="SMART" id="SM00398">
    <property type="entry name" value="HMG"/>
    <property type="match status" value="1"/>
</dbReference>
<dbReference type="AlphaFoldDB" id="A0A9P3FYJ8"/>
<organism evidence="4 5">
    <name type="scientific">Phanerochaete sordida</name>
    <dbReference type="NCBI Taxonomy" id="48140"/>
    <lineage>
        <taxon>Eukaryota</taxon>
        <taxon>Fungi</taxon>
        <taxon>Dikarya</taxon>
        <taxon>Basidiomycota</taxon>
        <taxon>Agaricomycotina</taxon>
        <taxon>Agaricomycetes</taxon>
        <taxon>Polyporales</taxon>
        <taxon>Phanerochaetaceae</taxon>
        <taxon>Phanerochaete</taxon>
    </lineage>
</organism>
<proteinExistence type="predicted"/>
<feature type="compositionally biased region" description="Basic residues" evidence="2">
    <location>
        <begin position="82"/>
        <end position="93"/>
    </location>
</feature>
<feature type="compositionally biased region" description="Basic and acidic residues" evidence="2">
    <location>
        <begin position="122"/>
        <end position="131"/>
    </location>
</feature>
<feature type="coiled-coil region" evidence="1">
    <location>
        <begin position="298"/>
        <end position="332"/>
    </location>
</feature>
<keyword evidence="1" id="KW-0175">Coiled coil</keyword>
<dbReference type="SUPFAM" id="SSF47095">
    <property type="entry name" value="HMG-box"/>
    <property type="match status" value="1"/>
</dbReference>
<comment type="caution">
    <text evidence="4">The sequence shown here is derived from an EMBL/GenBank/DDBJ whole genome shotgun (WGS) entry which is preliminary data.</text>
</comment>
<keyword evidence="5" id="KW-1185">Reference proteome</keyword>
<dbReference type="InterPro" id="IPR036910">
    <property type="entry name" value="HMG_box_dom_sf"/>
</dbReference>
<evidence type="ECO:0000313" key="4">
    <source>
        <dbReference type="EMBL" id="GJE84966.1"/>
    </source>
</evidence>
<dbReference type="Proteomes" id="UP000703269">
    <property type="component" value="Unassembled WGS sequence"/>
</dbReference>
<dbReference type="Gene3D" id="1.10.30.10">
    <property type="entry name" value="High mobility group box domain"/>
    <property type="match status" value="1"/>
</dbReference>
<feature type="domain" description="HMG box" evidence="3">
    <location>
        <begin position="130"/>
        <end position="201"/>
    </location>
</feature>
<protein>
    <submittedName>
        <fullName evidence="4">HMG box domain-containing protein</fullName>
    </submittedName>
</protein>
<gene>
    <name evidence="4" type="ORF">PsYK624_010420</name>
</gene>
<feature type="compositionally biased region" description="Low complexity" evidence="2">
    <location>
        <begin position="269"/>
        <end position="289"/>
    </location>
</feature>
<reference evidence="4 5" key="1">
    <citation type="submission" date="2021-08" db="EMBL/GenBank/DDBJ databases">
        <title>Draft Genome Sequence of Phanerochaete sordida strain YK-624.</title>
        <authorList>
            <person name="Mori T."/>
            <person name="Dohra H."/>
            <person name="Suzuki T."/>
            <person name="Kawagishi H."/>
            <person name="Hirai H."/>
        </authorList>
    </citation>
    <scope>NUCLEOTIDE SEQUENCE [LARGE SCALE GENOMIC DNA]</scope>
    <source>
        <strain evidence="4 5">YK-624</strain>
    </source>
</reference>